<dbReference type="Proteomes" id="UP000045706">
    <property type="component" value="Unassembled WGS sequence"/>
</dbReference>
<evidence type="ECO:0000313" key="3">
    <source>
        <dbReference type="Proteomes" id="UP000045706"/>
    </source>
</evidence>
<dbReference type="InterPro" id="IPR054363">
    <property type="entry name" value="GH95_cat"/>
</dbReference>
<dbReference type="Pfam" id="PF14498">
    <property type="entry name" value="Glyco_hyd_65N_2"/>
    <property type="match status" value="1"/>
</dbReference>
<dbReference type="Gene3D" id="1.25.40.280">
    <property type="entry name" value="alix/aip1 like domains"/>
    <property type="match status" value="1"/>
</dbReference>
<dbReference type="InterPro" id="IPR008928">
    <property type="entry name" value="6-hairpin_glycosidase_sf"/>
</dbReference>
<accession>A0A0G4M479</accession>
<dbReference type="Pfam" id="PF13949">
    <property type="entry name" value="ALIX_LYPXL_bnd"/>
    <property type="match status" value="1"/>
</dbReference>
<dbReference type="PANTHER" id="PTHR31084:SF18">
    <property type="entry name" value="GLYCOSYL HYDROLASE FAMILY 95 N-TERMINAL DOMAIN-CONTAINING PROTEIN"/>
    <property type="match status" value="1"/>
</dbReference>
<reference evidence="3" key="1">
    <citation type="submission" date="2015-05" db="EMBL/GenBank/DDBJ databases">
        <authorList>
            <person name="Fogelqvist Johan"/>
        </authorList>
    </citation>
    <scope>NUCLEOTIDE SEQUENCE [LARGE SCALE GENOMIC DNA]</scope>
</reference>
<evidence type="ECO:0000313" key="2">
    <source>
        <dbReference type="EMBL" id="CRK29079.1"/>
    </source>
</evidence>
<dbReference type="PANTHER" id="PTHR31084">
    <property type="entry name" value="ALPHA-L-FUCOSIDASE 2"/>
    <property type="match status" value="1"/>
</dbReference>
<dbReference type="PROSITE" id="PS51180">
    <property type="entry name" value="BRO1"/>
    <property type="match status" value="1"/>
</dbReference>
<proteinExistence type="predicted"/>
<dbReference type="InterPro" id="IPR027414">
    <property type="entry name" value="GH95_N_dom"/>
</dbReference>
<evidence type="ECO:0000259" key="1">
    <source>
        <dbReference type="PROSITE" id="PS51180"/>
    </source>
</evidence>
<dbReference type="Gene3D" id="2.70.98.50">
    <property type="entry name" value="putative glycoside hydrolase family protein from bacillus halodurans"/>
    <property type="match status" value="1"/>
</dbReference>
<feature type="domain" description="BRO1" evidence="1">
    <location>
        <begin position="664"/>
        <end position="1061"/>
    </location>
</feature>
<name>A0A0G4M479_VERLO</name>
<organism evidence="2 3">
    <name type="scientific">Verticillium longisporum</name>
    <name type="common">Verticillium dahliae var. longisporum</name>
    <dbReference type="NCBI Taxonomy" id="100787"/>
    <lineage>
        <taxon>Eukaryota</taxon>
        <taxon>Fungi</taxon>
        <taxon>Dikarya</taxon>
        <taxon>Ascomycota</taxon>
        <taxon>Pezizomycotina</taxon>
        <taxon>Sordariomycetes</taxon>
        <taxon>Hypocreomycetidae</taxon>
        <taxon>Glomerellales</taxon>
        <taxon>Plectosphaerellaceae</taxon>
        <taxon>Verticillium</taxon>
    </lineage>
</organism>
<dbReference type="Pfam" id="PF03097">
    <property type="entry name" value="BRO1"/>
    <property type="match status" value="1"/>
</dbReference>
<dbReference type="GO" id="GO:0004560">
    <property type="term" value="F:alpha-L-fucosidase activity"/>
    <property type="evidence" value="ECO:0007669"/>
    <property type="project" value="TreeGrafter"/>
</dbReference>
<dbReference type="EMBL" id="CVQI01021779">
    <property type="protein sequence ID" value="CRK29079.1"/>
    <property type="molecule type" value="Genomic_DNA"/>
</dbReference>
<dbReference type="InterPro" id="IPR004328">
    <property type="entry name" value="BRO1_dom"/>
</dbReference>
<dbReference type="SMART" id="SM01041">
    <property type="entry name" value="BRO1"/>
    <property type="match status" value="1"/>
</dbReference>
<dbReference type="CDD" id="cd09241">
    <property type="entry name" value="BRO1_ScRim20-like"/>
    <property type="match status" value="1"/>
</dbReference>
<protein>
    <recommendedName>
        <fullName evidence="1">BRO1 domain-containing protein</fullName>
    </recommendedName>
</protein>
<dbReference type="Gene3D" id="1.20.140.50">
    <property type="entry name" value="alix/aip1 like domains"/>
    <property type="match status" value="1"/>
</dbReference>
<dbReference type="InterPro" id="IPR038499">
    <property type="entry name" value="BRO1_sf"/>
</dbReference>
<dbReference type="AlphaFoldDB" id="A0A0G4M479"/>
<dbReference type="InterPro" id="IPR025304">
    <property type="entry name" value="ALIX_V_dom"/>
</dbReference>
<dbReference type="Pfam" id="PF22124">
    <property type="entry name" value="Glyco_hydro_95_cat"/>
    <property type="match status" value="1"/>
</dbReference>
<gene>
    <name evidence="2" type="ORF">BN1723_014231</name>
</gene>
<dbReference type="GO" id="GO:0005975">
    <property type="term" value="P:carbohydrate metabolic process"/>
    <property type="evidence" value="ECO:0007669"/>
    <property type="project" value="InterPro"/>
</dbReference>
<sequence length="1279" mass="143215">MDNSDPNLTLHYDAPAASWSEALPVGNGRLGGMVYGRTSTELLQLNEDSVWYGGPQDRTPRDAHRHLDTLRQLIRDEKHAAAEALVREAFFATPASMRHSEPLGNCTLEFGHEAQDVTGYRRSLDLATAQATVEYQCRGVSYRRETIASFPDNVVALRFSASEPTRFVVRLNRVSEIEWETNEFLDSIQAANGRIVLNATPGGKNSNPLSLVLGISCDANDEGGSIEAVGNALVVKAFSCTIAIAAHTTYRKADPEAAARQDVDKALKRSWHELVLRQRTDYASLFQRSSLRMWPAAHDLPTNERIGKNRDPGLVALYYNYGRYLLISSSRDSDKALPATLQGIWNPSFAPPWGCKYTININLQMNYWLAAPCNLVDCALPMLGLVERMAVRGAKTARTMYDCGGWCAHHNTDIWADTDPQDRWMPSTIWPLGGVWLCIDVLGMLLYQYDRKLHERAAVLLEGCIVFLLDFLIPSACGKFLVTNPSLSPENTFVSKSGDTGILCEGSAIDTTIIRIAFEKFLWSTAILDKGNPLVPKVRDAMARLPNLTINNDGLIQEWGLKDYKEHEPGHRHVSHLFGLYPGESISPVTSPELAAAAKKVLDRRAAHGDAWSIGELRGVRVKGGWLFFAYLHWPSRTLSRKQRPLGNPFSQHDDVRIIVSISNILSLPFRKSNHISLSAAIRQYINTKYDQHPDMFRQDLETIDSLRRNAVNVRDPHPSGIKELQTYAGQLMWIGGKFPIDIGAEFTWYPALGYNTERPVVRNNLKYELLNILYNLAALYSQLAVAQTNSGPEGVKKAVPYFNLAAGVLSYMQKEVLPELRMSDPPEDMDTHTLEALIQLLLAQSQECFWKKAVMDGTYKDAIIARLAARVSDLYSTAGDAAMKSEAISSSWIHHMSAKHHHFAGAAQYRAACDCLEKKKYGEEVARLTDAVQCVTEGLKEARGGYVSKTIIEDLNGLKRKVEEDLKRAEKDNDLIYMDPVPPKPELKLLDRADMAKMTVPPQVANPFDYFGDQAEFGPALFSKLVPFAVHAAITIYEQRRDRLVNQNIIQNLEDLTERLHTMLSSINLPGSLQALEKPLGLPPSLVQHAEEIRQADAIGRIQRAFSDIDKLRSADIAVFDEGKFMLAAEEEEDARRRAKFGTDRWTRPDSRSDPRGAQLWAQVAEIDGYFASSTSSDEVVRDKFGQTQDLLELLSASDRVLMDYVPSSRRMDIAEPLKPVIGRLRGAYNDVLRLESRRRKKVEALRDKCKISQEQRSALANINKEQPRLTVITNIDD</sequence>
<dbReference type="SUPFAM" id="SSF48208">
    <property type="entry name" value="Six-hairpin glycosidases"/>
    <property type="match status" value="1"/>
</dbReference>